<protein>
    <recommendedName>
        <fullName evidence="2">histone acetyltransferase</fullName>
        <ecNumber evidence="2">2.3.1.48</ecNumber>
    </recommendedName>
</protein>
<dbReference type="Pfam" id="PF02172">
    <property type="entry name" value="KIX"/>
    <property type="match status" value="1"/>
</dbReference>
<dbReference type="InterPro" id="IPR036529">
    <property type="entry name" value="KIX_dom_sf"/>
</dbReference>
<organism evidence="16 17">
    <name type="scientific">Toxocara canis</name>
    <name type="common">Canine roundworm</name>
    <dbReference type="NCBI Taxonomy" id="6265"/>
    <lineage>
        <taxon>Eukaryota</taxon>
        <taxon>Metazoa</taxon>
        <taxon>Ecdysozoa</taxon>
        <taxon>Nematoda</taxon>
        <taxon>Chromadorea</taxon>
        <taxon>Rhabditida</taxon>
        <taxon>Spirurina</taxon>
        <taxon>Ascaridomorpha</taxon>
        <taxon>Ascaridoidea</taxon>
        <taxon>Toxocaridae</taxon>
        <taxon>Toxocara</taxon>
    </lineage>
</organism>
<feature type="region of interest" description="Disordered" evidence="13">
    <location>
        <begin position="361"/>
        <end position="380"/>
    </location>
</feature>
<evidence type="ECO:0000256" key="7">
    <source>
        <dbReference type="ARBA" id="ARBA00022853"/>
    </source>
</evidence>
<keyword evidence="4 12" id="KW-0479">Metal-binding</keyword>
<dbReference type="GO" id="GO:0004402">
    <property type="term" value="F:histone acetyltransferase activity"/>
    <property type="evidence" value="ECO:0007669"/>
    <property type="project" value="InterPro"/>
</dbReference>
<dbReference type="STRING" id="6265.A0A0B2VBF4"/>
<comment type="catalytic activity">
    <reaction evidence="11">
        <text>L-lysyl-[protein] + acetyl-CoA = N(6)-acetyl-L-lysyl-[protein] + CoA + H(+)</text>
        <dbReference type="Rhea" id="RHEA:45948"/>
        <dbReference type="Rhea" id="RHEA-COMP:9752"/>
        <dbReference type="Rhea" id="RHEA-COMP:10731"/>
        <dbReference type="ChEBI" id="CHEBI:15378"/>
        <dbReference type="ChEBI" id="CHEBI:29969"/>
        <dbReference type="ChEBI" id="CHEBI:57287"/>
        <dbReference type="ChEBI" id="CHEBI:57288"/>
        <dbReference type="ChEBI" id="CHEBI:61930"/>
        <dbReference type="EC" id="2.3.1.48"/>
    </reaction>
</comment>
<name>A0A0B2VBF4_TOXCA</name>
<evidence type="ECO:0000256" key="5">
    <source>
        <dbReference type="ARBA" id="ARBA00022771"/>
    </source>
</evidence>
<feature type="compositionally biased region" description="Low complexity" evidence="13">
    <location>
        <begin position="153"/>
        <end position="164"/>
    </location>
</feature>
<feature type="compositionally biased region" description="Low complexity" evidence="13">
    <location>
        <begin position="129"/>
        <end position="140"/>
    </location>
</feature>
<dbReference type="PROSITE" id="PS50134">
    <property type="entry name" value="ZF_TAZ"/>
    <property type="match status" value="1"/>
</dbReference>
<dbReference type="SUPFAM" id="SSF57933">
    <property type="entry name" value="TAZ domain"/>
    <property type="match status" value="1"/>
</dbReference>
<dbReference type="FunFam" id="1.20.1020.10:FF:000002">
    <property type="entry name" value="E1A binding protein p300"/>
    <property type="match status" value="1"/>
</dbReference>
<dbReference type="Pfam" id="PF02135">
    <property type="entry name" value="zf-TAZ"/>
    <property type="match status" value="1"/>
</dbReference>
<evidence type="ECO:0000313" key="17">
    <source>
        <dbReference type="Proteomes" id="UP000031036"/>
    </source>
</evidence>
<dbReference type="InterPro" id="IPR000197">
    <property type="entry name" value="Znf_TAZ"/>
</dbReference>
<feature type="region of interest" description="Disordered" evidence="13">
    <location>
        <begin position="569"/>
        <end position="696"/>
    </location>
</feature>
<feature type="compositionally biased region" description="Low complexity" evidence="13">
    <location>
        <begin position="361"/>
        <end position="379"/>
    </location>
</feature>
<dbReference type="InterPro" id="IPR035898">
    <property type="entry name" value="TAZ_dom_sf"/>
</dbReference>
<feature type="compositionally biased region" description="Low complexity" evidence="13">
    <location>
        <begin position="394"/>
        <end position="406"/>
    </location>
</feature>
<dbReference type="PANTHER" id="PTHR13808:SF1">
    <property type="entry name" value="HISTONE ACETYLTRANSFERASE"/>
    <property type="match status" value="1"/>
</dbReference>
<keyword evidence="5 12" id="KW-0863">Zinc-finger</keyword>
<dbReference type="EC" id="2.3.1.48" evidence="2"/>
<evidence type="ECO:0000256" key="1">
    <source>
        <dbReference type="ARBA" id="ARBA00004123"/>
    </source>
</evidence>
<feature type="compositionally biased region" description="Pro residues" evidence="13">
    <location>
        <begin position="103"/>
        <end position="114"/>
    </location>
</feature>
<feature type="region of interest" description="Disordered" evidence="13">
    <location>
        <begin position="861"/>
        <end position="886"/>
    </location>
</feature>
<dbReference type="PROSITE" id="PS50952">
    <property type="entry name" value="KIX"/>
    <property type="match status" value="1"/>
</dbReference>
<evidence type="ECO:0000256" key="6">
    <source>
        <dbReference type="ARBA" id="ARBA00022833"/>
    </source>
</evidence>
<evidence type="ECO:0000256" key="3">
    <source>
        <dbReference type="ARBA" id="ARBA00022679"/>
    </source>
</evidence>
<dbReference type="EMBL" id="JPKZ01001669">
    <property type="protein sequence ID" value="KHN80856.1"/>
    <property type="molecule type" value="Genomic_DNA"/>
</dbReference>
<dbReference type="GO" id="GO:0005667">
    <property type="term" value="C:transcription regulator complex"/>
    <property type="evidence" value="ECO:0007669"/>
    <property type="project" value="TreeGrafter"/>
</dbReference>
<feature type="compositionally biased region" description="Low complexity" evidence="13">
    <location>
        <begin position="435"/>
        <end position="444"/>
    </location>
</feature>
<proteinExistence type="predicted"/>
<keyword evidence="10" id="KW-0539">Nucleus</keyword>
<feature type="domain" description="TAZ-type" evidence="14">
    <location>
        <begin position="478"/>
        <end position="568"/>
    </location>
</feature>
<feature type="compositionally biased region" description="Low complexity" evidence="13">
    <location>
        <begin position="798"/>
        <end position="809"/>
    </location>
</feature>
<dbReference type="GO" id="GO:0003713">
    <property type="term" value="F:transcription coactivator activity"/>
    <property type="evidence" value="ECO:0007669"/>
    <property type="project" value="TreeGrafter"/>
</dbReference>
<dbReference type="Proteomes" id="UP000031036">
    <property type="component" value="Unassembled WGS sequence"/>
</dbReference>
<feature type="compositionally biased region" description="Polar residues" evidence="13">
    <location>
        <begin position="648"/>
        <end position="661"/>
    </location>
</feature>
<evidence type="ECO:0000256" key="13">
    <source>
        <dbReference type="SAM" id="MobiDB-lite"/>
    </source>
</evidence>
<dbReference type="SMART" id="SM00551">
    <property type="entry name" value="ZnF_TAZ"/>
    <property type="match status" value="1"/>
</dbReference>
<keyword evidence="8" id="KW-0805">Transcription regulation</keyword>
<gene>
    <name evidence="16" type="primary">cbp-1</name>
    <name evidence="16" type="ORF">Tcan_06948</name>
</gene>
<evidence type="ECO:0000256" key="8">
    <source>
        <dbReference type="ARBA" id="ARBA00023015"/>
    </source>
</evidence>
<dbReference type="GO" id="GO:0045944">
    <property type="term" value="P:positive regulation of transcription by RNA polymerase II"/>
    <property type="evidence" value="ECO:0007669"/>
    <property type="project" value="TreeGrafter"/>
</dbReference>
<comment type="subcellular location">
    <subcellularLocation>
        <location evidence="1">Nucleus</location>
    </subcellularLocation>
</comment>
<keyword evidence="6 12" id="KW-0862">Zinc</keyword>
<dbReference type="OrthoDB" id="899at2759"/>
<evidence type="ECO:0000256" key="4">
    <source>
        <dbReference type="ARBA" id="ARBA00022723"/>
    </source>
</evidence>
<evidence type="ECO:0000313" key="16">
    <source>
        <dbReference type="EMBL" id="KHN80856.1"/>
    </source>
</evidence>
<feature type="region of interest" description="Disordered" evidence="13">
    <location>
        <begin position="390"/>
        <end position="480"/>
    </location>
</feature>
<keyword evidence="9" id="KW-0804">Transcription</keyword>
<keyword evidence="17" id="KW-1185">Reference proteome</keyword>
<dbReference type="GO" id="GO:0031490">
    <property type="term" value="F:chromatin DNA binding"/>
    <property type="evidence" value="ECO:0007669"/>
    <property type="project" value="TreeGrafter"/>
</dbReference>
<feature type="compositionally biased region" description="Polar residues" evidence="13">
    <location>
        <begin position="38"/>
        <end position="60"/>
    </location>
</feature>
<accession>A0A0B2VBF4</accession>
<feature type="compositionally biased region" description="Gly residues" evidence="13">
    <location>
        <begin position="632"/>
        <end position="642"/>
    </location>
</feature>
<dbReference type="OMA" id="NRIGSHT"/>
<reference evidence="16 17" key="1">
    <citation type="submission" date="2014-11" db="EMBL/GenBank/DDBJ databases">
        <title>Genetic blueprint of the zoonotic pathogen Toxocara canis.</title>
        <authorList>
            <person name="Zhu X.-Q."/>
            <person name="Korhonen P.K."/>
            <person name="Cai H."/>
            <person name="Young N.D."/>
            <person name="Nejsum P."/>
            <person name="von Samson-Himmelstjerna G."/>
            <person name="Boag P.R."/>
            <person name="Tan P."/>
            <person name="Li Q."/>
            <person name="Min J."/>
            <person name="Yang Y."/>
            <person name="Wang X."/>
            <person name="Fang X."/>
            <person name="Hall R.S."/>
            <person name="Hofmann A."/>
            <person name="Sternberg P.W."/>
            <person name="Jex A.R."/>
            <person name="Gasser R.B."/>
        </authorList>
    </citation>
    <scope>NUCLEOTIDE SEQUENCE [LARGE SCALE GENOMIC DNA]</scope>
    <source>
        <strain evidence="16">PN_DK_2014</strain>
    </source>
</reference>
<evidence type="ECO:0000259" key="15">
    <source>
        <dbReference type="PROSITE" id="PS50952"/>
    </source>
</evidence>
<evidence type="ECO:0000256" key="10">
    <source>
        <dbReference type="ARBA" id="ARBA00023242"/>
    </source>
</evidence>
<dbReference type="GO" id="GO:0008270">
    <property type="term" value="F:zinc ion binding"/>
    <property type="evidence" value="ECO:0007669"/>
    <property type="project" value="UniProtKB-KW"/>
</dbReference>
<comment type="caution">
    <text evidence="16">The sequence shown here is derived from an EMBL/GenBank/DDBJ whole genome shotgun (WGS) entry which is preliminary data.</text>
</comment>
<evidence type="ECO:0000256" key="9">
    <source>
        <dbReference type="ARBA" id="ARBA00023163"/>
    </source>
</evidence>
<evidence type="ECO:0000256" key="12">
    <source>
        <dbReference type="PROSITE-ProRule" id="PRU00203"/>
    </source>
</evidence>
<dbReference type="InterPro" id="IPR003101">
    <property type="entry name" value="KIX_dom"/>
</dbReference>
<evidence type="ECO:0000259" key="14">
    <source>
        <dbReference type="PROSITE" id="PS50134"/>
    </source>
</evidence>
<dbReference type="AlphaFoldDB" id="A0A0B2VBF4"/>
<feature type="region of interest" description="Disordered" evidence="13">
    <location>
        <begin position="788"/>
        <end position="814"/>
    </location>
</feature>
<sequence length="886" mass="92732">MMSTDIMDEPSTKKQKLSSPSDFDDDPLSELEKLDPLPSNQAQSSSNGAGMDPISQQPSSVHLPMSNGGGPSSVGAMGPSSQPGASAHGGYGAPGSQSQTTGPPQPASAPPPQQNAPAQPSVLQELLFNQSNQNTQTMNSPRPPYSTQYQTRSPMTSGSSMMSPANCPPSAVMSGGPAGPRGLRPTGPQMYPPSGHPEMGPVQPGGGNQMGHPSQQGGYVASQMMAPQQTPQSMSYPYQQQPGTRPVYASSMRGAAPQTTGMGRGGGAMMMNGAANPRMRATHPGMMGMQQSSGGQMMRNMMVQPGGQYEQSGYGLPPTGAPMQRTPADPYAMQQPQTAQPMPSPNYGQMSQGHMVARGQPMAYNNAPNAPPNIQQPSNMMAPQHMMEHPMMSPQQQPGQAGAPPGHSSVMQPMGGAPSTQMNVSKGGMMPPMPSQMTTPSAPSNAPLQQFGGMTAGQQREGGTMSTPLGGGSQGSQDPEKRKLIQQQLVLLLHAHKCQQRERSGGDMANGRTACTLPHCSTMKDVLQHMTTCSSGRACNYAHCASSRQIISHWKNCIRDDCPVCKPLKNIQNTSPGGDRRPAPGGDAFGGSSGPGSQTLSCGPPSVGNMDASGPPNRIGSHTGGPMSVGPGSVGGVPGFGSPGPSSTNTLLMDYNPSSDPFRSPNPPNKVVPSGGKGCGMNVTASDNLSGLPPPDAPSMVKEWHQHVTKDLRNHLVGKLVKAIFPAPDPAAMHDQRIKDLISYARKVEKEMFEVANDREEYYHLLAEKIYKIQKELQEKKIKRLHEQGRTGSGTGAAGAPQAAQFNQQEVKEEATSAAIDFDMPGPPNRTTPSFSLCGGAGMAPSSSQLNTQPSTVVDLGRRMMGRGGGNEEGSSDMPGQTLHAA</sequence>
<dbReference type="Gene3D" id="1.10.246.20">
    <property type="entry name" value="Coactivator CBP, KIX domain"/>
    <property type="match status" value="1"/>
</dbReference>
<dbReference type="Gene3D" id="1.20.1020.10">
    <property type="entry name" value="TAZ domain"/>
    <property type="match status" value="1"/>
</dbReference>
<keyword evidence="7" id="KW-0156">Chromatin regulator</keyword>
<dbReference type="GO" id="GO:0000123">
    <property type="term" value="C:histone acetyltransferase complex"/>
    <property type="evidence" value="ECO:0007669"/>
    <property type="project" value="TreeGrafter"/>
</dbReference>
<feature type="zinc finger region" description="TAZ-type" evidence="12">
    <location>
        <begin position="478"/>
        <end position="568"/>
    </location>
</feature>
<evidence type="ECO:0000256" key="2">
    <source>
        <dbReference type="ARBA" id="ARBA00013184"/>
    </source>
</evidence>
<dbReference type="InterPro" id="IPR013178">
    <property type="entry name" value="Histone_AcTrfase_Rtt109/CBP"/>
</dbReference>
<feature type="region of interest" description="Disordered" evidence="13">
    <location>
        <begin position="1"/>
        <end position="217"/>
    </location>
</feature>
<dbReference type="PANTHER" id="PTHR13808">
    <property type="entry name" value="CBP/P300-RELATED"/>
    <property type="match status" value="1"/>
</dbReference>
<feature type="region of interest" description="Disordered" evidence="13">
    <location>
        <begin position="333"/>
        <end position="352"/>
    </location>
</feature>
<evidence type="ECO:0000256" key="11">
    <source>
        <dbReference type="ARBA" id="ARBA00048017"/>
    </source>
</evidence>
<keyword evidence="3" id="KW-0808">Transferase</keyword>
<dbReference type="SUPFAM" id="SSF47040">
    <property type="entry name" value="Kix domain of CBP (creb binding protein)"/>
    <property type="match status" value="1"/>
</dbReference>
<dbReference type="GO" id="GO:0005634">
    <property type="term" value="C:nucleus"/>
    <property type="evidence" value="ECO:0007669"/>
    <property type="project" value="UniProtKB-SubCell"/>
</dbReference>
<feature type="domain" description="KIX" evidence="15">
    <location>
        <begin position="699"/>
        <end position="778"/>
    </location>
</feature>